<gene>
    <name evidence="2" type="ORF">UW79_C0014G0016</name>
</gene>
<evidence type="ECO:0000313" key="3">
    <source>
        <dbReference type="Proteomes" id="UP000034032"/>
    </source>
</evidence>
<evidence type="ECO:0000313" key="2">
    <source>
        <dbReference type="EMBL" id="KKT81864.1"/>
    </source>
</evidence>
<feature type="domain" description="Methyltransferase putative zinc binding" evidence="1">
    <location>
        <begin position="8"/>
        <end position="68"/>
    </location>
</feature>
<dbReference type="PATRIC" id="fig|1619025.3.peg.607"/>
<dbReference type="EMBL" id="LCJR01000014">
    <property type="protein sequence ID" value="KKT81864.1"/>
    <property type="molecule type" value="Genomic_DNA"/>
</dbReference>
<proteinExistence type="predicted"/>
<sequence>MFVRKNNCRICGSSDLVSVLNLGDQPPANAFLKREDFKSEKAYPLNVYFCSGCNLLQLRDIVSPDILFRDYVYVSSTSRSFVEHFESYAADVAKDFDVKNKLVIDLGSNDGVLLKPFKSLGAKVLGIDPAIEIARKATQEGIETLPEFFTPDLAKDIVAKRGNAKIISANNVFAHIDDVKAVLEGADILLSGDGVFVAEFPYLVDFINKGLFDTVYHEHLSYYGVRQYFPIPK</sequence>
<protein>
    <submittedName>
        <fullName evidence="2">NDP-hexose 3-C-methyltransferase</fullName>
    </submittedName>
</protein>
<dbReference type="GO" id="GO:0008168">
    <property type="term" value="F:methyltransferase activity"/>
    <property type="evidence" value="ECO:0007669"/>
    <property type="project" value="UniProtKB-KW"/>
</dbReference>
<accession>A0A0G1NCD2</accession>
<comment type="caution">
    <text evidence="2">The sequence shown here is derived from an EMBL/GenBank/DDBJ whole genome shotgun (WGS) entry which is preliminary data.</text>
</comment>
<name>A0A0G1NCD2_9BACT</name>
<dbReference type="Gene3D" id="6.20.50.110">
    <property type="entry name" value="Methyltransferase, zinc-binding domain"/>
    <property type="match status" value="1"/>
</dbReference>
<dbReference type="Gene3D" id="3.40.50.150">
    <property type="entry name" value="Vaccinia Virus protein VP39"/>
    <property type="match status" value="1"/>
</dbReference>
<dbReference type="GO" id="GO:0032259">
    <property type="term" value="P:methylation"/>
    <property type="evidence" value="ECO:0007669"/>
    <property type="project" value="UniProtKB-KW"/>
</dbReference>
<evidence type="ECO:0000259" key="1">
    <source>
        <dbReference type="Pfam" id="PF08421"/>
    </source>
</evidence>
<dbReference type="Pfam" id="PF08421">
    <property type="entry name" value="Methyltransf_13"/>
    <property type="match status" value="1"/>
</dbReference>
<dbReference type="PANTHER" id="PTHR43861:SF5">
    <property type="entry name" value="BLL5978 PROTEIN"/>
    <property type="match status" value="1"/>
</dbReference>
<dbReference type="Proteomes" id="UP000034032">
    <property type="component" value="Unassembled WGS sequence"/>
</dbReference>
<organism evidence="2 3">
    <name type="scientific">Candidatus Yanofskybacteria bacterium GW2011_GWA2_44_9</name>
    <dbReference type="NCBI Taxonomy" id="1619025"/>
    <lineage>
        <taxon>Bacteria</taxon>
        <taxon>Candidatus Yanofskyibacteriota</taxon>
    </lineage>
</organism>
<dbReference type="InterPro" id="IPR029063">
    <property type="entry name" value="SAM-dependent_MTases_sf"/>
</dbReference>
<dbReference type="PANTHER" id="PTHR43861">
    <property type="entry name" value="TRANS-ACONITATE 2-METHYLTRANSFERASE-RELATED"/>
    <property type="match status" value="1"/>
</dbReference>
<dbReference type="InterPro" id="IPR038576">
    <property type="entry name" value="Methyltransf_Zn-bd_dom_put_sf"/>
</dbReference>
<dbReference type="AlphaFoldDB" id="A0A0G1NCD2"/>
<dbReference type="InterPro" id="IPR013630">
    <property type="entry name" value="Methyltransf_Zn-bd_dom_put"/>
</dbReference>
<dbReference type="CDD" id="cd02440">
    <property type="entry name" value="AdoMet_MTases"/>
    <property type="match status" value="1"/>
</dbReference>
<keyword evidence="2" id="KW-0489">Methyltransferase</keyword>
<dbReference type="Pfam" id="PF13489">
    <property type="entry name" value="Methyltransf_23"/>
    <property type="match status" value="1"/>
</dbReference>
<reference evidence="2 3" key="1">
    <citation type="journal article" date="2015" name="Nature">
        <title>rRNA introns, odd ribosomes, and small enigmatic genomes across a large radiation of phyla.</title>
        <authorList>
            <person name="Brown C.T."/>
            <person name="Hug L.A."/>
            <person name="Thomas B.C."/>
            <person name="Sharon I."/>
            <person name="Castelle C.J."/>
            <person name="Singh A."/>
            <person name="Wilkins M.J."/>
            <person name="Williams K.H."/>
            <person name="Banfield J.F."/>
        </authorList>
    </citation>
    <scope>NUCLEOTIDE SEQUENCE [LARGE SCALE GENOMIC DNA]</scope>
</reference>
<dbReference type="SUPFAM" id="SSF53335">
    <property type="entry name" value="S-adenosyl-L-methionine-dependent methyltransferases"/>
    <property type="match status" value="1"/>
</dbReference>
<keyword evidence="2" id="KW-0808">Transferase</keyword>